<sequence>MEDIKTQSPSFLDQLQEQGSSKTDAVLTKSWHERAIEFATVALLIMVLLAPLMTYNELPLTGEGSSQRQIGYLLILALAIYGARPAISRWRLIAMPWPILLAISWCWVSLAWAIAPDIAVRRLLLTTVVVWTTFLVVQQAGYRSTLNVVRVALVVALVANYAVVFLDPATGIHMMTDSAIASALIGNWRGFLVHKNFAGATCAITILLFLFDAKKIPTVWRILVILLSAYFMYRTQSKTSGGMTAIALLAGWIYQFYSRRFRMYAIPAIAIAASLGGMALSAYKDILIFNYLAPSAFTGRGYIWGMLVRYAGDNLGTGSGFGSFWNIGPYSPVYQYGSGMLTQITVGHNGYLDLLVTVGLPGLVIAVFALIIWPIWKLLADQSIKAEEGALISAMLIFCMGHNVTESSLLSRDALVGLFMVLAVAFVCAVGGRKVRSPKNTAAGDDLMRSLRKRRHASPPVTL</sequence>
<evidence type="ECO:0000256" key="2">
    <source>
        <dbReference type="ARBA" id="ARBA00022692"/>
    </source>
</evidence>
<organism evidence="7 8">
    <name type="scientific">Sphingobium psychrophilum</name>
    <dbReference type="NCBI Taxonomy" id="2728834"/>
    <lineage>
        <taxon>Bacteria</taxon>
        <taxon>Pseudomonadati</taxon>
        <taxon>Pseudomonadota</taxon>
        <taxon>Alphaproteobacteria</taxon>
        <taxon>Sphingomonadales</taxon>
        <taxon>Sphingomonadaceae</taxon>
        <taxon>Sphingobium</taxon>
    </lineage>
</organism>
<dbReference type="PANTHER" id="PTHR37422:SF21">
    <property type="entry name" value="EXOQ-LIKE PROTEIN"/>
    <property type="match status" value="1"/>
</dbReference>
<dbReference type="GO" id="GO:0016020">
    <property type="term" value="C:membrane"/>
    <property type="evidence" value="ECO:0007669"/>
    <property type="project" value="UniProtKB-SubCell"/>
</dbReference>
<evidence type="ECO:0000256" key="5">
    <source>
        <dbReference type="SAM" id="Phobius"/>
    </source>
</evidence>
<comment type="subcellular location">
    <subcellularLocation>
        <location evidence="1">Membrane</location>
        <topology evidence="1">Multi-pass membrane protein</topology>
    </subcellularLocation>
</comment>
<evidence type="ECO:0000256" key="4">
    <source>
        <dbReference type="ARBA" id="ARBA00023136"/>
    </source>
</evidence>
<proteinExistence type="predicted"/>
<feature type="transmembrane region" description="Helical" evidence="5">
    <location>
        <begin position="264"/>
        <end position="283"/>
    </location>
</feature>
<keyword evidence="8" id="KW-1185">Reference proteome</keyword>
<keyword evidence="4 5" id="KW-0472">Membrane</keyword>
<keyword evidence="7" id="KW-0436">Ligase</keyword>
<dbReference type="Pfam" id="PF04932">
    <property type="entry name" value="Wzy_C"/>
    <property type="match status" value="1"/>
</dbReference>
<feature type="transmembrane region" description="Helical" evidence="5">
    <location>
        <begin position="149"/>
        <end position="172"/>
    </location>
</feature>
<evidence type="ECO:0000313" key="7">
    <source>
        <dbReference type="EMBL" id="NML13286.1"/>
    </source>
</evidence>
<dbReference type="InterPro" id="IPR051533">
    <property type="entry name" value="WaaL-like"/>
</dbReference>
<feature type="transmembrane region" description="Helical" evidence="5">
    <location>
        <begin position="35"/>
        <end position="55"/>
    </location>
</feature>
<feature type="transmembrane region" description="Helical" evidence="5">
    <location>
        <begin position="70"/>
        <end position="87"/>
    </location>
</feature>
<name>A0A7X9ZW30_9SPHN</name>
<feature type="transmembrane region" description="Helical" evidence="5">
    <location>
        <begin position="120"/>
        <end position="137"/>
    </location>
</feature>
<evidence type="ECO:0000256" key="1">
    <source>
        <dbReference type="ARBA" id="ARBA00004141"/>
    </source>
</evidence>
<dbReference type="PANTHER" id="PTHR37422">
    <property type="entry name" value="TEICHURONIC ACID BIOSYNTHESIS PROTEIN TUAE"/>
    <property type="match status" value="1"/>
</dbReference>
<evidence type="ECO:0000313" key="8">
    <source>
        <dbReference type="Proteomes" id="UP000519023"/>
    </source>
</evidence>
<dbReference type="EMBL" id="JABBFV010000050">
    <property type="protein sequence ID" value="NML13286.1"/>
    <property type="molecule type" value="Genomic_DNA"/>
</dbReference>
<keyword evidence="2 5" id="KW-0812">Transmembrane</keyword>
<feature type="transmembrane region" description="Helical" evidence="5">
    <location>
        <begin position="94"/>
        <end position="114"/>
    </location>
</feature>
<dbReference type="AlphaFoldDB" id="A0A7X9ZW30"/>
<feature type="domain" description="O-antigen ligase-related" evidence="6">
    <location>
        <begin position="224"/>
        <end position="366"/>
    </location>
</feature>
<dbReference type="RefSeq" id="WP_169575537.1">
    <property type="nucleotide sequence ID" value="NZ_JABBFV010000050.1"/>
</dbReference>
<accession>A0A7X9ZW30</accession>
<feature type="transmembrane region" description="Helical" evidence="5">
    <location>
        <begin position="239"/>
        <end position="257"/>
    </location>
</feature>
<gene>
    <name evidence="7" type="ORF">HHL08_24750</name>
</gene>
<reference evidence="7 8" key="1">
    <citation type="submission" date="2020-04" db="EMBL/GenBank/DDBJ databases">
        <title>Sphingobium sp. AR-3-1 isolated from Arctic soil.</title>
        <authorList>
            <person name="Dahal R.H."/>
            <person name="Chaudhary D.K."/>
        </authorList>
    </citation>
    <scope>NUCLEOTIDE SEQUENCE [LARGE SCALE GENOMIC DNA]</scope>
    <source>
        <strain evidence="7 8">AR-3-1</strain>
    </source>
</reference>
<dbReference type="GO" id="GO:0016874">
    <property type="term" value="F:ligase activity"/>
    <property type="evidence" value="ECO:0007669"/>
    <property type="project" value="UniProtKB-KW"/>
</dbReference>
<feature type="transmembrane region" description="Helical" evidence="5">
    <location>
        <begin position="218"/>
        <end position="233"/>
    </location>
</feature>
<feature type="transmembrane region" description="Helical" evidence="5">
    <location>
        <begin position="192"/>
        <end position="211"/>
    </location>
</feature>
<feature type="transmembrane region" description="Helical" evidence="5">
    <location>
        <begin position="354"/>
        <end position="376"/>
    </location>
</feature>
<evidence type="ECO:0000256" key="3">
    <source>
        <dbReference type="ARBA" id="ARBA00022989"/>
    </source>
</evidence>
<dbReference type="InterPro" id="IPR007016">
    <property type="entry name" value="O-antigen_ligase-rel_domated"/>
</dbReference>
<evidence type="ECO:0000259" key="6">
    <source>
        <dbReference type="Pfam" id="PF04932"/>
    </source>
</evidence>
<protein>
    <submittedName>
        <fullName evidence="7">O-antigen ligase family protein</fullName>
    </submittedName>
</protein>
<feature type="transmembrane region" description="Helical" evidence="5">
    <location>
        <begin position="410"/>
        <end position="430"/>
    </location>
</feature>
<keyword evidence="3 5" id="KW-1133">Transmembrane helix</keyword>
<dbReference type="Proteomes" id="UP000519023">
    <property type="component" value="Unassembled WGS sequence"/>
</dbReference>
<comment type="caution">
    <text evidence="7">The sequence shown here is derived from an EMBL/GenBank/DDBJ whole genome shotgun (WGS) entry which is preliminary data.</text>
</comment>